<dbReference type="OrthoDB" id="9792093at2"/>
<sequence length="91" mass="10018">MSLSALKQKAFENPEVKSAYDELGDEFELISTLITMREKSGLTQDEVAKKMGTRAPNISRLESGRANPSLKTLVSYAHACGFKLDLGFKHA</sequence>
<dbReference type="Pfam" id="PF01381">
    <property type="entry name" value="HTH_3"/>
    <property type="match status" value="1"/>
</dbReference>
<dbReference type="InterPro" id="IPR001387">
    <property type="entry name" value="Cro/C1-type_HTH"/>
</dbReference>
<dbReference type="SUPFAM" id="SSF47413">
    <property type="entry name" value="lambda repressor-like DNA-binding domains"/>
    <property type="match status" value="1"/>
</dbReference>
<dbReference type="PROSITE" id="PS50943">
    <property type="entry name" value="HTH_CROC1"/>
    <property type="match status" value="1"/>
</dbReference>
<evidence type="ECO:0000313" key="3">
    <source>
        <dbReference type="Proteomes" id="UP000036097"/>
    </source>
</evidence>
<dbReference type="AlphaFoldDB" id="A0A0J1GU85"/>
<proteinExistence type="predicted"/>
<dbReference type="CDD" id="cd00093">
    <property type="entry name" value="HTH_XRE"/>
    <property type="match status" value="1"/>
</dbReference>
<organism evidence="2 3">
    <name type="scientific">Photobacterium aquae</name>
    <dbReference type="NCBI Taxonomy" id="1195763"/>
    <lineage>
        <taxon>Bacteria</taxon>
        <taxon>Pseudomonadati</taxon>
        <taxon>Pseudomonadota</taxon>
        <taxon>Gammaproteobacteria</taxon>
        <taxon>Vibrionales</taxon>
        <taxon>Vibrionaceae</taxon>
        <taxon>Photobacterium</taxon>
    </lineage>
</organism>
<dbReference type="EMBL" id="LDOT01000035">
    <property type="protein sequence ID" value="KLV03288.1"/>
    <property type="molecule type" value="Genomic_DNA"/>
</dbReference>
<dbReference type="SMART" id="SM00530">
    <property type="entry name" value="HTH_XRE"/>
    <property type="match status" value="1"/>
</dbReference>
<feature type="domain" description="HTH cro/C1-type" evidence="1">
    <location>
        <begin position="33"/>
        <end position="88"/>
    </location>
</feature>
<dbReference type="RefSeq" id="WP_047880721.1">
    <property type="nucleotide sequence ID" value="NZ_LDOT01000035.1"/>
</dbReference>
<accession>A0A0J1GU85</accession>
<evidence type="ECO:0000313" key="2">
    <source>
        <dbReference type="EMBL" id="KLV03288.1"/>
    </source>
</evidence>
<gene>
    <name evidence="2" type="ORF">ABT56_20175</name>
</gene>
<dbReference type="GO" id="GO:0003677">
    <property type="term" value="F:DNA binding"/>
    <property type="evidence" value="ECO:0007669"/>
    <property type="project" value="InterPro"/>
</dbReference>
<evidence type="ECO:0000259" key="1">
    <source>
        <dbReference type="PROSITE" id="PS50943"/>
    </source>
</evidence>
<protein>
    <submittedName>
        <fullName evidence="2">XRE family transcriptional regulator</fullName>
    </submittedName>
</protein>
<dbReference type="STRING" id="1195763.ABT56_20175"/>
<dbReference type="Proteomes" id="UP000036097">
    <property type="component" value="Unassembled WGS sequence"/>
</dbReference>
<keyword evidence="3" id="KW-1185">Reference proteome</keyword>
<reference evidence="2 3" key="1">
    <citation type="submission" date="2015-05" db="EMBL/GenBank/DDBJ databases">
        <title>Photobacterium galathea sp. nov.</title>
        <authorList>
            <person name="Machado H."/>
            <person name="Gram L."/>
        </authorList>
    </citation>
    <scope>NUCLEOTIDE SEQUENCE [LARGE SCALE GENOMIC DNA]</scope>
    <source>
        <strain evidence="2 3">CGMCC 1.12159</strain>
    </source>
</reference>
<name>A0A0J1GU85_9GAMM</name>
<dbReference type="PATRIC" id="fig|1195763.3.peg.4325"/>
<dbReference type="InterPro" id="IPR010982">
    <property type="entry name" value="Lambda_DNA-bd_dom_sf"/>
</dbReference>
<dbReference type="Gene3D" id="1.10.260.40">
    <property type="entry name" value="lambda repressor-like DNA-binding domains"/>
    <property type="match status" value="1"/>
</dbReference>
<comment type="caution">
    <text evidence="2">The sequence shown here is derived from an EMBL/GenBank/DDBJ whole genome shotgun (WGS) entry which is preliminary data.</text>
</comment>